<evidence type="ECO:0000256" key="1">
    <source>
        <dbReference type="SAM" id="MobiDB-lite"/>
    </source>
</evidence>
<dbReference type="PANTHER" id="PTHR37463">
    <property type="entry name" value="GSL3115 PROTEIN"/>
    <property type="match status" value="1"/>
</dbReference>
<protein>
    <recommendedName>
        <fullName evidence="4">DUF2256 domain-containing protein</fullName>
    </recommendedName>
</protein>
<dbReference type="AlphaFoldDB" id="V7HVL7"/>
<evidence type="ECO:0000313" key="2">
    <source>
        <dbReference type="EMBL" id="ESZ89395.1"/>
    </source>
</evidence>
<feature type="region of interest" description="Disordered" evidence="1">
    <location>
        <begin position="1"/>
        <end position="24"/>
    </location>
</feature>
<name>V7HVL7_9GAMM</name>
<dbReference type="Proteomes" id="UP000019205">
    <property type="component" value="Chromosome"/>
</dbReference>
<dbReference type="Pfam" id="PF10013">
    <property type="entry name" value="DUF2256"/>
    <property type="match status" value="1"/>
</dbReference>
<dbReference type="PANTHER" id="PTHR37463:SF1">
    <property type="entry name" value="DUF2256 DOMAIN-CONTAINING PROTEIN"/>
    <property type="match status" value="1"/>
</dbReference>
<reference evidence="2 3" key="1">
    <citation type="journal article" date="2007" name="Proc. Natl. Acad. Sci. U.S.A.">
        <title>Characterization of a marine gammaproteobacterium capable of aerobic anoxygenic photosynthesis.</title>
        <authorList>
            <person name="Fuchs B.M."/>
            <person name="Spring S."/>
            <person name="Teeling H."/>
            <person name="Quast C."/>
            <person name="Wulf J."/>
            <person name="Schattenhofer M."/>
            <person name="Yan S."/>
            <person name="Ferriera S."/>
            <person name="Johnson J."/>
            <person name="Glockner F.O."/>
            <person name="Amann R."/>
        </authorList>
    </citation>
    <scope>NUCLEOTIDE SEQUENCE [LARGE SCALE GENOMIC DNA]</scope>
    <source>
        <strain evidence="2">KT71</strain>
    </source>
</reference>
<sequence>MKARRQNAVSPKGRRQAKNPKPEKVCPVCDRPFLWRARWKNNWDEIVYCSRRCSGERSRRRDRA</sequence>
<dbReference type="OrthoDB" id="27194at2"/>
<reference evidence="2 3" key="2">
    <citation type="journal article" date="2009" name="PLoS ONE">
        <title>The photosynthetic apparatus and its regulation in the aerobic gammaproteobacterium Congregibacter litoralis gen. nov., sp. nov.</title>
        <authorList>
            <person name="Spring S."/>
            <person name="Lunsdorf H."/>
            <person name="Fuchs B.M."/>
            <person name="Tindall B.J."/>
        </authorList>
    </citation>
    <scope>NUCLEOTIDE SEQUENCE [LARGE SCALE GENOMIC DNA]</scope>
    <source>
        <strain evidence="2">KT71</strain>
    </source>
</reference>
<evidence type="ECO:0000313" key="3">
    <source>
        <dbReference type="Proteomes" id="UP000019205"/>
    </source>
</evidence>
<dbReference type="EMBL" id="AAOA02000002">
    <property type="protein sequence ID" value="ESZ89395.1"/>
    <property type="molecule type" value="Genomic_DNA"/>
</dbReference>
<evidence type="ECO:0008006" key="4">
    <source>
        <dbReference type="Google" id="ProtNLM"/>
    </source>
</evidence>
<dbReference type="eggNOG" id="COG4338">
    <property type="taxonomic scope" value="Bacteria"/>
</dbReference>
<comment type="caution">
    <text evidence="2">The sequence shown here is derived from an EMBL/GenBank/DDBJ whole genome shotgun (WGS) entry which is preliminary data.</text>
</comment>
<proteinExistence type="predicted"/>
<gene>
    <name evidence="2" type="ORF">KT71_001002</name>
</gene>
<dbReference type="HOGENOM" id="CLU_201808_2_2_6"/>
<organism evidence="2 3">
    <name type="scientific">Congregibacter litoralis KT71</name>
    <dbReference type="NCBI Taxonomy" id="314285"/>
    <lineage>
        <taxon>Bacteria</taxon>
        <taxon>Pseudomonadati</taxon>
        <taxon>Pseudomonadota</taxon>
        <taxon>Gammaproteobacteria</taxon>
        <taxon>Cellvibrionales</taxon>
        <taxon>Halieaceae</taxon>
        <taxon>Congregibacter</taxon>
    </lineage>
</organism>
<accession>V7HVL7</accession>
<dbReference type="InterPro" id="IPR017136">
    <property type="entry name" value="UCP037205"/>
</dbReference>
<dbReference type="RefSeq" id="WP_023659979.1">
    <property type="nucleotide sequence ID" value="NZ_CM002299.1"/>
</dbReference>
<dbReference type="STRING" id="314285.KT71_001002"/>
<keyword evidence="3" id="KW-1185">Reference proteome</keyword>